<dbReference type="PROSITE" id="PS50835">
    <property type="entry name" value="IG_LIKE"/>
    <property type="match status" value="1"/>
</dbReference>
<keyword evidence="1 4" id="KW-0732">Signal</keyword>
<sequence length="207" mass="22794">MAWEATCLLPPVLLVLLASGSWGQKPELLHLLEGESFSVKCLYLPQKDSEAVKFWCKWDLPRTCTLLAISPQLWVKPRNSIEDKVGRGYFIVTMTELRVEDSGSYSCGFYKSSRKFFHRNIHLVVSRGESFPFFAPAPGSDPTAVFLPAFTLPCLLPTHPHCDGSPGFSQTPGSLLQGALPRSCVVLVMEHRGVLTAAATQAQGFNP</sequence>
<reference evidence="6" key="2">
    <citation type="submission" date="2025-09" db="UniProtKB">
        <authorList>
            <consortium name="Ensembl"/>
        </authorList>
    </citation>
    <scope>IDENTIFICATION</scope>
</reference>
<dbReference type="Pfam" id="PF07686">
    <property type="entry name" value="V-set"/>
    <property type="match status" value="1"/>
</dbReference>
<protein>
    <recommendedName>
        <fullName evidence="5">Ig-like domain-containing protein</fullName>
    </recommendedName>
</protein>
<dbReference type="Ensembl" id="ENSNVIT00000019761.1">
    <property type="protein sequence ID" value="ENSNVIP00000016944.1"/>
    <property type="gene ID" value="ENSNVIG00000013280.1"/>
</dbReference>
<dbReference type="AlphaFoldDB" id="A0A8C7B4Z0"/>
<dbReference type="PANTHER" id="PTHR16423">
    <property type="entry name" value="TREM-LIKE TRANSCRIPT PROTEIN"/>
    <property type="match status" value="1"/>
</dbReference>
<dbReference type="CDD" id="cd05716">
    <property type="entry name" value="IgV_pIgR_like"/>
    <property type="match status" value="1"/>
</dbReference>
<proteinExistence type="predicted"/>
<keyword evidence="7" id="KW-1185">Reference proteome</keyword>
<dbReference type="SUPFAM" id="SSF48726">
    <property type="entry name" value="Immunoglobulin"/>
    <property type="match status" value="1"/>
</dbReference>
<dbReference type="InterPro" id="IPR013783">
    <property type="entry name" value="Ig-like_fold"/>
</dbReference>
<feature type="signal peptide" evidence="4">
    <location>
        <begin position="1"/>
        <end position="23"/>
    </location>
</feature>
<dbReference type="InterPro" id="IPR007110">
    <property type="entry name" value="Ig-like_dom"/>
</dbReference>
<feature type="chain" id="PRO_5034700035" description="Ig-like domain-containing protein" evidence="4">
    <location>
        <begin position="24"/>
        <end position="207"/>
    </location>
</feature>
<dbReference type="InterPro" id="IPR003599">
    <property type="entry name" value="Ig_sub"/>
</dbReference>
<dbReference type="InterPro" id="IPR052314">
    <property type="entry name" value="Immune_rcpt_domain"/>
</dbReference>
<dbReference type="PANTHER" id="PTHR16423:SF10">
    <property type="entry name" value="CRKD-BINDING PROTEIN-RELATED"/>
    <property type="match status" value="1"/>
</dbReference>
<dbReference type="SMART" id="SM00409">
    <property type="entry name" value="IG"/>
    <property type="match status" value="1"/>
</dbReference>
<dbReference type="InterPro" id="IPR036179">
    <property type="entry name" value="Ig-like_dom_sf"/>
</dbReference>
<dbReference type="GeneTree" id="ENSGT00940000153835"/>
<evidence type="ECO:0000313" key="6">
    <source>
        <dbReference type="Ensembl" id="ENSNVIP00000016944.1"/>
    </source>
</evidence>
<keyword evidence="3" id="KW-0393">Immunoglobulin domain</keyword>
<evidence type="ECO:0000256" key="2">
    <source>
        <dbReference type="ARBA" id="ARBA00023157"/>
    </source>
</evidence>
<evidence type="ECO:0000256" key="4">
    <source>
        <dbReference type="SAM" id="SignalP"/>
    </source>
</evidence>
<feature type="domain" description="Ig-like" evidence="5">
    <location>
        <begin position="10"/>
        <end position="107"/>
    </location>
</feature>
<evidence type="ECO:0000313" key="7">
    <source>
        <dbReference type="Proteomes" id="UP000694425"/>
    </source>
</evidence>
<organism evidence="6 7">
    <name type="scientific">Neovison vison</name>
    <name type="common">American mink</name>
    <name type="synonym">Mustela vison</name>
    <dbReference type="NCBI Taxonomy" id="452646"/>
    <lineage>
        <taxon>Eukaryota</taxon>
        <taxon>Metazoa</taxon>
        <taxon>Chordata</taxon>
        <taxon>Craniata</taxon>
        <taxon>Vertebrata</taxon>
        <taxon>Euteleostomi</taxon>
        <taxon>Mammalia</taxon>
        <taxon>Eutheria</taxon>
        <taxon>Laurasiatheria</taxon>
        <taxon>Carnivora</taxon>
        <taxon>Caniformia</taxon>
        <taxon>Musteloidea</taxon>
        <taxon>Mustelidae</taxon>
        <taxon>Mustelinae</taxon>
        <taxon>Neogale</taxon>
    </lineage>
</organism>
<dbReference type="GO" id="GO:0038023">
    <property type="term" value="F:signaling receptor activity"/>
    <property type="evidence" value="ECO:0007669"/>
    <property type="project" value="TreeGrafter"/>
</dbReference>
<dbReference type="Gene3D" id="2.60.40.10">
    <property type="entry name" value="Immunoglobulins"/>
    <property type="match status" value="1"/>
</dbReference>
<keyword evidence="2" id="KW-1015">Disulfide bond</keyword>
<accession>A0A8C7B4Z0</accession>
<evidence type="ECO:0000259" key="5">
    <source>
        <dbReference type="PROSITE" id="PS50835"/>
    </source>
</evidence>
<name>A0A8C7B4Z0_NEOVI</name>
<reference evidence="6" key="1">
    <citation type="submission" date="2025-08" db="UniProtKB">
        <authorList>
            <consortium name="Ensembl"/>
        </authorList>
    </citation>
    <scope>IDENTIFICATION</scope>
</reference>
<evidence type="ECO:0000256" key="1">
    <source>
        <dbReference type="ARBA" id="ARBA00022729"/>
    </source>
</evidence>
<dbReference type="GO" id="GO:0009986">
    <property type="term" value="C:cell surface"/>
    <property type="evidence" value="ECO:0007669"/>
    <property type="project" value="TreeGrafter"/>
</dbReference>
<evidence type="ECO:0000256" key="3">
    <source>
        <dbReference type="ARBA" id="ARBA00023319"/>
    </source>
</evidence>
<dbReference type="Proteomes" id="UP000694425">
    <property type="component" value="Unplaced"/>
</dbReference>
<dbReference type="InterPro" id="IPR013106">
    <property type="entry name" value="Ig_V-set"/>
</dbReference>